<keyword evidence="4" id="KW-1185">Reference proteome</keyword>
<dbReference type="InterPro" id="IPR011250">
    <property type="entry name" value="OMP/PagP_B-barrel"/>
</dbReference>
<organism evidence="3 4">
    <name type="scientific">Nonlabens tegetincola</name>
    <dbReference type="NCBI Taxonomy" id="323273"/>
    <lineage>
        <taxon>Bacteria</taxon>
        <taxon>Pseudomonadati</taxon>
        <taxon>Bacteroidota</taxon>
        <taxon>Flavobacteriia</taxon>
        <taxon>Flavobacteriales</taxon>
        <taxon>Flavobacteriaceae</taxon>
        <taxon>Nonlabens</taxon>
    </lineage>
</organism>
<accession>A0A090QPQ9</accession>
<dbReference type="STRING" id="319236.BST91_02480"/>
<feature type="domain" description="DUF6268" evidence="2">
    <location>
        <begin position="39"/>
        <end position="291"/>
    </location>
</feature>
<dbReference type="InterPro" id="IPR046235">
    <property type="entry name" value="DUF6268"/>
</dbReference>
<dbReference type="Pfam" id="PF19783">
    <property type="entry name" value="DUF6268"/>
    <property type="match status" value="1"/>
</dbReference>
<proteinExistence type="predicted"/>
<gene>
    <name evidence="3" type="ORF">JCM19294_1507</name>
</gene>
<evidence type="ECO:0000313" key="3">
    <source>
        <dbReference type="EMBL" id="GAK97461.1"/>
    </source>
</evidence>
<sequence>MRKLIKILILIIVVLAFAKANSQATDLFRTEFTYFPQSDSDNSFRRFRTFVNVPLKVKEQSYLVPFIEYRNVHLLIRDDERFRQLKTDRYESIEVALGYTFPMENNWRFGARVGLLAASNFDEAKPISEDLFFTGSAYFIKDMKKRTDGGKPWRLVLGVQYSTTVGRPFPLPYVNYYREFATDWSYSIGAPKMNLRYRFNDQHSVQLYARLDGFYANIQNDVNTINGVADNISMTTAMMGPGYTYNLTKHISFYVYAGYTIFNDIRLRDADGEDVRTINSSNTFYSRAGIKFQI</sequence>
<feature type="signal peptide" evidence="1">
    <location>
        <begin position="1"/>
        <end position="18"/>
    </location>
</feature>
<dbReference type="AlphaFoldDB" id="A0A090QPQ9"/>
<reference evidence="3" key="1">
    <citation type="journal article" date="2014" name="Genome Announc.">
        <title>Draft Genome Sequences of Marine Flavobacterium Nonlabens Strains NR17, NR24, NR27, NR32, NR33, and Ara13.</title>
        <authorList>
            <person name="Nakanishi M."/>
            <person name="Meirelles P."/>
            <person name="Suzuki R."/>
            <person name="Takatani N."/>
            <person name="Mino S."/>
            <person name="Suda W."/>
            <person name="Oshima K."/>
            <person name="Hattori M."/>
            <person name="Ohkuma M."/>
            <person name="Hosokawa M."/>
            <person name="Miyashita K."/>
            <person name="Thompson F.L."/>
            <person name="Niwa A."/>
            <person name="Sawabe T."/>
            <person name="Sawabe T."/>
        </authorList>
    </citation>
    <scope>NUCLEOTIDE SEQUENCE [LARGE SCALE GENOMIC DNA]</scope>
    <source>
        <strain evidence="3">JCM 19294</strain>
    </source>
</reference>
<evidence type="ECO:0000259" key="2">
    <source>
        <dbReference type="Pfam" id="PF19783"/>
    </source>
</evidence>
<comment type="caution">
    <text evidence="3">The sequence shown here is derived from an EMBL/GenBank/DDBJ whole genome shotgun (WGS) entry which is preliminary data.</text>
</comment>
<dbReference type="eggNOG" id="ENOG502ZAC6">
    <property type="taxonomic scope" value="Bacteria"/>
</dbReference>
<name>A0A090QPQ9_9FLAO</name>
<dbReference type="SUPFAM" id="SSF56925">
    <property type="entry name" value="OMPA-like"/>
    <property type="match status" value="1"/>
</dbReference>
<evidence type="ECO:0000313" key="4">
    <source>
        <dbReference type="Proteomes" id="UP000029221"/>
    </source>
</evidence>
<evidence type="ECO:0000256" key="1">
    <source>
        <dbReference type="SAM" id="SignalP"/>
    </source>
</evidence>
<dbReference type="Proteomes" id="UP000029221">
    <property type="component" value="Unassembled WGS sequence"/>
</dbReference>
<feature type="chain" id="PRO_5001863532" description="DUF6268 domain-containing protein" evidence="1">
    <location>
        <begin position="19"/>
        <end position="294"/>
    </location>
</feature>
<dbReference type="EMBL" id="BBML01000005">
    <property type="protein sequence ID" value="GAK97461.1"/>
    <property type="molecule type" value="Genomic_DNA"/>
</dbReference>
<keyword evidence="1" id="KW-0732">Signal</keyword>
<protein>
    <recommendedName>
        <fullName evidence="2">DUF6268 domain-containing protein</fullName>
    </recommendedName>
</protein>